<gene>
    <name evidence="1" type="ORF">HAV00_04470</name>
</gene>
<accession>A0A6G8ZZC2</accession>
<dbReference type="EMBL" id="CP050066">
    <property type="protein sequence ID" value="QIP05551.1"/>
    <property type="molecule type" value="Genomic_DNA"/>
</dbReference>
<evidence type="ECO:0000313" key="1">
    <source>
        <dbReference type="EMBL" id="QIP05551.1"/>
    </source>
</evidence>
<protein>
    <submittedName>
        <fullName evidence="1">Uncharacterized protein</fullName>
    </submittedName>
</protein>
<evidence type="ECO:0000313" key="2">
    <source>
        <dbReference type="Proteomes" id="UP000500895"/>
    </source>
</evidence>
<dbReference type="RefSeq" id="WP_166466891.1">
    <property type="nucleotide sequence ID" value="NZ_CP050066.2"/>
</dbReference>
<name>A0A6G8ZZC2_9BRAD</name>
<organism evidence="1 2">
    <name type="scientific">Bradyrhizobium symbiodeficiens</name>
    <dbReference type="NCBI Taxonomy" id="1404367"/>
    <lineage>
        <taxon>Bacteria</taxon>
        <taxon>Pseudomonadati</taxon>
        <taxon>Pseudomonadota</taxon>
        <taxon>Alphaproteobacteria</taxon>
        <taxon>Hyphomicrobiales</taxon>
        <taxon>Nitrobacteraceae</taxon>
        <taxon>Bradyrhizobium</taxon>
    </lineage>
</organism>
<reference evidence="1 2" key="1">
    <citation type="journal article" date="2020" name="Int. J. Syst. Evol. Microbiol.">
        <title>Description and complete genome sequences of Bradyrhizobium symbiodeficiens sp. nov., a non-symbiotic bacterium associated with legumes native to Canada.</title>
        <authorList>
            <person name="Bromfield E.S.P."/>
            <person name="Cloutier S."/>
            <person name="Nguyen H.D.T."/>
        </authorList>
    </citation>
    <scope>NUCLEOTIDE SEQUENCE [LARGE SCALE GENOMIC DNA]</scope>
    <source>
        <strain evidence="1 2">101S1MB</strain>
    </source>
</reference>
<dbReference type="Proteomes" id="UP000500895">
    <property type="component" value="Chromosome"/>
</dbReference>
<proteinExistence type="predicted"/>
<dbReference type="AlphaFoldDB" id="A0A6G8ZZC2"/>
<sequence>MSIVWKFRSFTLIIAIIVGVTALADLAAQFRRPAPVLSLTVVSDAQSDDRVASAKLSSMLMPFRSDLKSEYALALASQVLNSEQAVPPDAAQDAVKSSLKIGPHDSLMWLVLALLQTRNNAAASRATKSLKMSYLTGQNRADLIPARLGSVTSRNALTDMDLVDLARGDVRAILTQLPDQRPALAADYARASEAGRQFLRETTNLVDPKYLDALTTNK</sequence>